<dbReference type="EMBL" id="HACA01009166">
    <property type="protein sequence ID" value="CDW26527.1"/>
    <property type="molecule type" value="Transcribed_RNA"/>
</dbReference>
<dbReference type="GO" id="GO:0006508">
    <property type="term" value="P:proteolysis"/>
    <property type="evidence" value="ECO:0007669"/>
    <property type="project" value="InterPro"/>
</dbReference>
<evidence type="ECO:0000256" key="1">
    <source>
        <dbReference type="ARBA" id="ARBA00022737"/>
    </source>
</evidence>
<accession>A0A0K2TLL4</accession>
<evidence type="ECO:0000313" key="7">
    <source>
        <dbReference type="EMBL" id="CDW26527.1"/>
    </source>
</evidence>
<dbReference type="InterPro" id="IPR043504">
    <property type="entry name" value="Peptidase_S1_PA_chymotrypsin"/>
</dbReference>
<dbReference type="Gene3D" id="2.40.10.10">
    <property type="entry name" value="Trypsin-like serine proteases"/>
    <property type="match status" value="1"/>
</dbReference>
<dbReference type="SMART" id="SM00059">
    <property type="entry name" value="FN2"/>
    <property type="match status" value="1"/>
</dbReference>
<dbReference type="PROSITE" id="PS50240">
    <property type="entry name" value="TRYPSIN_DOM"/>
    <property type="match status" value="1"/>
</dbReference>
<keyword evidence="4" id="KW-0732">Signal</keyword>
<dbReference type="SUPFAM" id="SSF50494">
    <property type="entry name" value="Trypsin-like serine proteases"/>
    <property type="match status" value="1"/>
</dbReference>
<evidence type="ECO:0000259" key="5">
    <source>
        <dbReference type="PROSITE" id="PS50240"/>
    </source>
</evidence>
<dbReference type="SMART" id="SM00020">
    <property type="entry name" value="Tryp_SPc"/>
    <property type="match status" value="1"/>
</dbReference>
<sequence length="291" mass="32749">MKLIISWICILSVTSAAYGEKECRTSSGKCEFPFVYSGTHSICTQSGSNDQPRPWCYQGSGSDSKWDYCPENCFECGVSNNITISCNKQRQGEEGDLENDAFPWHVFIVGRAEQEKLCNGIILTHNRLLTTANCAQYHHSKVIDVYAGSGGRFPSNGYQAVSIQKYIQHENYNMTTRENNIAIIFLNNNLVWNDKVLPICFSSDNFPVEEGKKATFTGSNIVQNDYKISRIHYSIVKTVPDYLDKVCKNEGFLCTTRNSVRDDHNEGEPLTVCQNSTRCVVVGILSYIKSH</sequence>
<keyword evidence="2 3" id="KW-1015">Disulfide bond</keyword>
<dbReference type="InterPro" id="IPR013806">
    <property type="entry name" value="Kringle-like"/>
</dbReference>
<dbReference type="FunFam" id="2.40.10.10:FF:000068">
    <property type="entry name" value="transmembrane protease serine 2"/>
    <property type="match status" value="1"/>
</dbReference>
<dbReference type="SUPFAM" id="SSF57440">
    <property type="entry name" value="Kringle-like"/>
    <property type="match status" value="1"/>
</dbReference>
<feature type="domain" description="Fibronectin type-II" evidence="6">
    <location>
        <begin position="25"/>
        <end position="71"/>
    </location>
</feature>
<dbReference type="AlphaFoldDB" id="A0A0K2TLL4"/>
<dbReference type="Gene3D" id="2.10.10.10">
    <property type="entry name" value="Fibronectin, type II, collagen-binding"/>
    <property type="match status" value="1"/>
</dbReference>
<dbReference type="Pfam" id="PF00089">
    <property type="entry name" value="Trypsin"/>
    <property type="match status" value="1"/>
</dbReference>
<dbReference type="InterPro" id="IPR000562">
    <property type="entry name" value="FN_type2_dom"/>
</dbReference>
<feature type="disulfide bond" evidence="3">
    <location>
        <begin position="30"/>
        <end position="56"/>
    </location>
</feature>
<name>A0A0K2TLL4_LEPSM</name>
<dbReference type="PROSITE" id="PS51092">
    <property type="entry name" value="FN2_2"/>
    <property type="match status" value="1"/>
</dbReference>
<dbReference type="InterPro" id="IPR036943">
    <property type="entry name" value="FN_type2_sf"/>
</dbReference>
<dbReference type="GO" id="GO:0004252">
    <property type="term" value="F:serine-type endopeptidase activity"/>
    <property type="evidence" value="ECO:0007669"/>
    <property type="project" value="InterPro"/>
</dbReference>
<evidence type="ECO:0000256" key="4">
    <source>
        <dbReference type="SAM" id="SignalP"/>
    </source>
</evidence>
<reference evidence="7" key="1">
    <citation type="submission" date="2014-05" db="EMBL/GenBank/DDBJ databases">
        <authorList>
            <person name="Chronopoulou M."/>
        </authorList>
    </citation>
    <scope>NUCLEOTIDE SEQUENCE</scope>
    <source>
        <tissue evidence="7">Whole organism</tissue>
    </source>
</reference>
<protein>
    <submittedName>
        <fullName evidence="7">Tissuetype plasminogen activatorlike [Anolis carolinensis]</fullName>
    </submittedName>
</protein>
<feature type="domain" description="Peptidase S1" evidence="5">
    <location>
        <begin position="89"/>
        <end position="291"/>
    </location>
</feature>
<evidence type="ECO:0000256" key="3">
    <source>
        <dbReference type="PROSITE-ProRule" id="PRU00479"/>
    </source>
</evidence>
<dbReference type="InterPro" id="IPR009003">
    <property type="entry name" value="Peptidase_S1_PA"/>
</dbReference>
<dbReference type="InterPro" id="IPR001254">
    <property type="entry name" value="Trypsin_dom"/>
</dbReference>
<keyword evidence="1" id="KW-0677">Repeat</keyword>
<dbReference type="PANTHER" id="PTHR24250">
    <property type="entry name" value="CHYMOTRYPSIN-RELATED"/>
    <property type="match status" value="1"/>
</dbReference>
<dbReference type="Pfam" id="PF00040">
    <property type="entry name" value="fn2"/>
    <property type="match status" value="1"/>
</dbReference>
<feature type="chain" id="PRO_5005487871" evidence="4">
    <location>
        <begin position="20"/>
        <end position="291"/>
    </location>
</feature>
<dbReference type="PANTHER" id="PTHR24250:SF27">
    <property type="entry name" value="ELASTASE 2 LIKE"/>
    <property type="match status" value="1"/>
</dbReference>
<feature type="non-terminal residue" evidence="7">
    <location>
        <position position="291"/>
    </location>
</feature>
<proteinExistence type="predicted"/>
<evidence type="ECO:0000256" key="2">
    <source>
        <dbReference type="ARBA" id="ARBA00023157"/>
    </source>
</evidence>
<organism evidence="7">
    <name type="scientific">Lepeophtheirus salmonis</name>
    <name type="common">Salmon louse</name>
    <name type="synonym">Caligus salmonis</name>
    <dbReference type="NCBI Taxonomy" id="72036"/>
    <lineage>
        <taxon>Eukaryota</taxon>
        <taxon>Metazoa</taxon>
        <taxon>Ecdysozoa</taxon>
        <taxon>Arthropoda</taxon>
        <taxon>Crustacea</taxon>
        <taxon>Multicrustacea</taxon>
        <taxon>Hexanauplia</taxon>
        <taxon>Copepoda</taxon>
        <taxon>Siphonostomatoida</taxon>
        <taxon>Caligidae</taxon>
        <taxon>Lepeophtheirus</taxon>
    </lineage>
</organism>
<feature type="signal peptide" evidence="4">
    <location>
        <begin position="1"/>
        <end position="19"/>
    </location>
</feature>
<evidence type="ECO:0000259" key="6">
    <source>
        <dbReference type="PROSITE" id="PS51092"/>
    </source>
</evidence>
<dbReference type="OrthoDB" id="7726766at2759"/>
<comment type="caution">
    <text evidence="3">Lacks conserved residue(s) required for the propagation of feature annotation.</text>
</comment>